<evidence type="ECO:0000313" key="2">
    <source>
        <dbReference type="EMBL" id="MPL86015.1"/>
    </source>
</evidence>
<name>A0A644V4Q2_9ZZZZ</name>
<evidence type="ECO:0000259" key="1">
    <source>
        <dbReference type="Pfam" id="PF14397"/>
    </source>
</evidence>
<comment type="caution">
    <text evidence="2">The sequence shown here is derived from an EMBL/GenBank/DDBJ whole genome shotgun (WGS) entry which is preliminary data.</text>
</comment>
<feature type="domain" description="Alpha-L-glutamate ligase-related protein ATP-grasp" evidence="1">
    <location>
        <begin position="93"/>
        <end position="326"/>
    </location>
</feature>
<dbReference type="InterPro" id="IPR039523">
    <property type="entry name" value="RimK-rel_E_lig_ATP-grasp"/>
</dbReference>
<proteinExistence type="predicted"/>
<gene>
    <name evidence="2" type="ORF">SDC9_31991</name>
</gene>
<reference evidence="2" key="1">
    <citation type="submission" date="2019-08" db="EMBL/GenBank/DDBJ databases">
        <authorList>
            <person name="Kucharzyk K."/>
            <person name="Murdoch R.W."/>
            <person name="Higgins S."/>
            <person name="Loffler F."/>
        </authorList>
    </citation>
    <scope>NUCLEOTIDE SEQUENCE</scope>
</reference>
<dbReference type="Pfam" id="PF14397">
    <property type="entry name" value="ATPgrasp_ST"/>
    <property type="match status" value="1"/>
</dbReference>
<accession>A0A644V4Q2</accession>
<protein>
    <recommendedName>
        <fullName evidence="1">Alpha-L-glutamate ligase-related protein ATP-grasp domain-containing protein</fullName>
    </recommendedName>
</protein>
<dbReference type="SUPFAM" id="SSF56059">
    <property type="entry name" value="Glutathione synthetase ATP-binding domain-like"/>
    <property type="match status" value="1"/>
</dbReference>
<dbReference type="AlphaFoldDB" id="A0A644V4Q2"/>
<sequence>MVEQIKVVRVVKHLQRIINEPSFYPHLQRKSLLNRIGENILWGIKYHEINDWYNFWGIDLKGVNGDKFLSENLMEQTIMHINGEKGQNKKRYNYVMLLDDKFLFYTIMKGLRLPTPEVVALYTGSELKYINDFSQSQLFHGGETYFAKAICGSQGKQVQKITNNEELGKFTEKWRGNKFIVQKTVRQHKELSAINPLAVNTIRMVTVYDGKNIKVLSAALRCGSKASGFVDNFSNGGGAVLIDENGRLEKYGLRFKGVPTCTECHPDTGFRFAGYQVPYYDEAVALAKKAHAFLYASCAIGWDIAITETGPVIIEGNYHWGLSIMQSKDYQVKNKWQELCDFYGVKMKI</sequence>
<dbReference type="EMBL" id="VSSQ01000215">
    <property type="protein sequence ID" value="MPL86015.1"/>
    <property type="molecule type" value="Genomic_DNA"/>
</dbReference>
<organism evidence="2">
    <name type="scientific">bioreactor metagenome</name>
    <dbReference type="NCBI Taxonomy" id="1076179"/>
    <lineage>
        <taxon>unclassified sequences</taxon>
        <taxon>metagenomes</taxon>
        <taxon>ecological metagenomes</taxon>
    </lineage>
</organism>